<dbReference type="OMA" id="ISKIYYC"/>
<dbReference type="AlphaFoldDB" id="A0A3P6TSQ1"/>
<gene>
    <name evidence="1" type="ORF">NLS_LOCUS8727</name>
</gene>
<evidence type="ECO:0000313" key="1">
    <source>
        <dbReference type="EMBL" id="VDK88557.1"/>
    </source>
</evidence>
<keyword evidence="2" id="KW-1185">Reference proteome</keyword>
<evidence type="ECO:0000313" key="2">
    <source>
        <dbReference type="Proteomes" id="UP000277928"/>
    </source>
</evidence>
<dbReference type="OrthoDB" id="5831863at2759"/>
<dbReference type="Proteomes" id="UP000277928">
    <property type="component" value="Unassembled WGS sequence"/>
</dbReference>
<proteinExistence type="predicted"/>
<accession>A0A3P6TSQ1</accession>
<organism evidence="1 2">
    <name type="scientific">Litomosoides sigmodontis</name>
    <name type="common">Filarial nematode worm</name>
    <dbReference type="NCBI Taxonomy" id="42156"/>
    <lineage>
        <taxon>Eukaryota</taxon>
        <taxon>Metazoa</taxon>
        <taxon>Ecdysozoa</taxon>
        <taxon>Nematoda</taxon>
        <taxon>Chromadorea</taxon>
        <taxon>Rhabditida</taxon>
        <taxon>Spirurina</taxon>
        <taxon>Spiruromorpha</taxon>
        <taxon>Filarioidea</taxon>
        <taxon>Onchocercidae</taxon>
        <taxon>Litomosoides</taxon>
    </lineage>
</organism>
<feature type="non-terminal residue" evidence="1">
    <location>
        <position position="1"/>
    </location>
</feature>
<name>A0A3P6TSQ1_LITSI</name>
<dbReference type="EMBL" id="UYRX01001175">
    <property type="protein sequence ID" value="VDK88557.1"/>
    <property type="molecule type" value="Genomic_DNA"/>
</dbReference>
<sequence>QHGVNGLDDELIERRCVEAIRLLTLLWIVHCFERTEAAGEWRQWQQHSSVFYAELFGNSNPRQLIQCLYNSQLSNIEMMLVADTLRIRLELLDCSCDDSDDEWKLARSFIPHDTTGEIIARPTLTFLKFNHYNLIYPLYHGI</sequence>
<protein>
    <submittedName>
        <fullName evidence="1">Uncharacterized protein</fullName>
    </submittedName>
</protein>
<reference evidence="1 2" key="1">
    <citation type="submission" date="2018-08" db="EMBL/GenBank/DDBJ databases">
        <authorList>
            <person name="Laetsch R D."/>
            <person name="Stevens L."/>
            <person name="Kumar S."/>
            <person name="Blaxter L. M."/>
        </authorList>
    </citation>
    <scope>NUCLEOTIDE SEQUENCE [LARGE SCALE GENOMIC DNA]</scope>
</reference>